<protein>
    <submittedName>
        <fullName evidence="3">Uncharacterized protein</fullName>
    </submittedName>
</protein>
<evidence type="ECO:0000256" key="1">
    <source>
        <dbReference type="SAM" id="MobiDB-lite"/>
    </source>
</evidence>
<evidence type="ECO:0000313" key="2">
    <source>
        <dbReference type="Proteomes" id="UP000887566"/>
    </source>
</evidence>
<dbReference type="Proteomes" id="UP000887566">
    <property type="component" value="Unplaced"/>
</dbReference>
<dbReference type="WBParaSite" id="PSAMB.scaffold8size148366.g137.t1">
    <property type="protein sequence ID" value="PSAMB.scaffold8size148366.g137.t1"/>
    <property type="gene ID" value="PSAMB.scaffold8size148366.g137"/>
</dbReference>
<sequence length="87" mass="9366">MAHSGLLVAENANKPSRRPPGCAWVPRKTDDGPSPAKGRCVLEVDGASSAEINLRAQSITAHRRKLADFLAYRSHRSPLSARPAHAN</sequence>
<proteinExistence type="predicted"/>
<reference evidence="3" key="1">
    <citation type="submission" date="2022-11" db="UniProtKB">
        <authorList>
            <consortium name="WormBaseParasite"/>
        </authorList>
    </citation>
    <scope>IDENTIFICATION</scope>
</reference>
<evidence type="ECO:0000313" key="3">
    <source>
        <dbReference type="WBParaSite" id="PSAMB.scaffold8size148366.g137.t1"/>
    </source>
</evidence>
<organism evidence="2 3">
    <name type="scientific">Plectus sambesii</name>
    <dbReference type="NCBI Taxonomy" id="2011161"/>
    <lineage>
        <taxon>Eukaryota</taxon>
        <taxon>Metazoa</taxon>
        <taxon>Ecdysozoa</taxon>
        <taxon>Nematoda</taxon>
        <taxon>Chromadorea</taxon>
        <taxon>Plectida</taxon>
        <taxon>Plectina</taxon>
        <taxon>Plectoidea</taxon>
        <taxon>Plectidae</taxon>
        <taxon>Plectus</taxon>
    </lineage>
</organism>
<accession>A0A914XLE2</accession>
<feature type="region of interest" description="Disordered" evidence="1">
    <location>
        <begin position="1"/>
        <end position="37"/>
    </location>
</feature>
<name>A0A914XLE2_9BILA</name>
<keyword evidence="2" id="KW-1185">Reference proteome</keyword>
<dbReference type="AlphaFoldDB" id="A0A914XLE2"/>